<reference evidence="2 3" key="1">
    <citation type="submission" date="2019-03" db="EMBL/GenBank/DDBJ databases">
        <title>Genomic Encyclopedia of Type Strains, Phase IV (KMG-IV): sequencing the most valuable type-strain genomes for metagenomic binning, comparative biology and taxonomic classification.</title>
        <authorList>
            <person name="Goeker M."/>
        </authorList>
    </citation>
    <scope>NUCLEOTIDE SEQUENCE [LARGE SCALE GENOMIC DNA]</scope>
    <source>
        <strain evidence="2 3">DSM 21667</strain>
    </source>
</reference>
<feature type="transmembrane region" description="Helical" evidence="1">
    <location>
        <begin position="16"/>
        <end position="36"/>
    </location>
</feature>
<accession>A0A4R6Z1Y1</accession>
<evidence type="ECO:0000256" key="1">
    <source>
        <dbReference type="SAM" id="Phobius"/>
    </source>
</evidence>
<evidence type="ECO:0000313" key="3">
    <source>
        <dbReference type="Proteomes" id="UP000295293"/>
    </source>
</evidence>
<keyword evidence="1" id="KW-0472">Membrane</keyword>
<protein>
    <recommendedName>
        <fullName evidence="4">Transmembrane anchor protein</fullName>
    </recommendedName>
</protein>
<keyword evidence="1" id="KW-1133">Transmembrane helix</keyword>
<organism evidence="2 3">
    <name type="scientific">Tahibacter aquaticus</name>
    <dbReference type="NCBI Taxonomy" id="520092"/>
    <lineage>
        <taxon>Bacteria</taxon>
        <taxon>Pseudomonadati</taxon>
        <taxon>Pseudomonadota</taxon>
        <taxon>Gammaproteobacteria</taxon>
        <taxon>Lysobacterales</taxon>
        <taxon>Rhodanobacteraceae</taxon>
        <taxon>Tahibacter</taxon>
    </lineage>
</organism>
<keyword evidence="3" id="KW-1185">Reference proteome</keyword>
<name>A0A4R6Z1Y1_9GAMM</name>
<dbReference type="EMBL" id="SNZH01000004">
    <property type="protein sequence ID" value="TDR45577.1"/>
    <property type="molecule type" value="Genomic_DNA"/>
</dbReference>
<evidence type="ECO:0008006" key="4">
    <source>
        <dbReference type="Google" id="ProtNLM"/>
    </source>
</evidence>
<sequence>MTFNTILNPLPTRRKLVQATLIAMAVAAVILVTTVLPAEHNIDPTGIGRKLGLLGMSAGAPPPKTVAPAPAVAAGAAPAVPANLVSNAYVIQIATPFRTGEMQVTLAPDQGAEIKARMRKGEHYTFSWSTGAGPVEFDMHGEEINAAKDVFTSYWQADAASAAGTFTAPFEGTHGWYWHNNGTAPVTVTVTVSGFYSELFRP</sequence>
<dbReference type="AlphaFoldDB" id="A0A4R6Z1Y1"/>
<proteinExistence type="predicted"/>
<comment type="caution">
    <text evidence="2">The sequence shown here is derived from an EMBL/GenBank/DDBJ whole genome shotgun (WGS) entry which is preliminary data.</text>
</comment>
<keyword evidence="1" id="KW-0812">Transmembrane</keyword>
<dbReference type="OrthoDB" id="952847at2"/>
<gene>
    <name evidence="2" type="ORF">DFR29_1045</name>
</gene>
<dbReference type="Proteomes" id="UP000295293">
    <property type="component" value="Unassembled WGS sequence"/>
</dbReference>
<evidence type="ECO:0000313" key="2">
    <source>
        <dbReference type="EMBL" id="TDR45577.1"/>
    </source>
</evidence>